<accession>A0A6J4IT71</accession>
<evidence type="ECO:0000256" key="2">
    <source>
        <dbReference type="SAM" id="MobiDB-lite"/>
    </source>
</evidence>
<dbReference type="EMBL" id="CADCTB010000162">
    <property type="protein sequence ID" value="CAA9259388.1"/>
    <property type="molecule type" value="Genomic_DNA"/>
</dbReference>
<proteinExistence type="predicted"/>
<feature type="region of interest" description="Disordered" evidence="2">
    <location>
        <begin position="60"/>
        <end position="100"/>
    </location>
</feature>
<organism evidence="5">
    <name type="scientific">uncultured Acidimicrobiales bacterium</name>
    <dbReference type="NCBI Taxonomy" id="310071"/>
    <lineage>
        <taxon>Bacteria</taxon>
        <taxon>Bacillati</taxon>
        <taxon>Actinomycetota</taxon>
        <taxon>Acidimicrobiia</taxon>
        <taxon>Acidimicrobiales</taxon>
        <taxon>environmental samples</taxon>
    </lineage>
</organism>
<feature type="compositionally biased region" description="Low complexity" evidence="2">
    <location>
        <begin position="78"/>
        <end position="93"/>
    </location>
</feature>
<dbReference type="GO" id="GO:0016746">
    <property type="term" value="F:acyltransferase activity"/>
    <property type="evidence" value="ECO:0007669"/>
    <property type="project" value="InterPro"/>
</dbReference>
<sequence>MAKTLIVQLTCDRCKAEKGDNVDGAETVTFGFDGYDYSLDLCKEHSEDFHNTMQGLIGWSSDRTRSGGARRARRAASGDDAGASAGAASSPRSSADRERLKAIRDWARQNGHPNLGDRGRVPQAIVAAYDAAH</sequence>
<dbReference type="InterPro" id="IPR042261">
    <property type="entry name" value="Lsr2-like_dimerization"/>
</dbReference>
<protein>
    <recommendedName>
        <fullName evidence="6">Histone protein Lsr2</fullName>
    </recommendedName>
</protein>
<name>A0A6J4IT71_9ACTN</name>
<dbReference type="InterPro" id="IPR036625">
    <property type="entry name" value="E3-bd_dom_sf"/>
</dbReference>
<dbReference type="Pfam" id="PF23359">
    <property type="entry name" value="Lsr2_DNA-bd"/>
    <property type="match status" value="1"/>
</dbReference>
<dbReference type="InterPro" id="IPR055370">
    <property type="entry name" value="Lsr2_DNA-bd"/>
</dbReference>
<dbReference type="GO" id="GO:0003677">
    <property type="term" value="F:DNA binding"/>
    <property type="evidence" value="ECO:0007669"/>
    <property type="project" value="UniProtKB-KW"/>
</dbReference>
<evidence type="ECO:0000256" key="1">
    <source>
        <dbReference type="ARBA" id="ARBA00023125"/>
    </source>
</evidence>
<evidence type="ECO:0008006" key="6">
    <source>
        <dbReference type="Google" id="ProtNLM"/>
    </source>
</evidence>
<evidence type="ECO:0000259" key="4">
    <source>
        <dbReference type="Pfam" id="PF23359"/>
    </source>
</evidence>
<keyword evidence="1" id="KW-0238">DNA-binding</keyword>
<dbReference type="Gene3D" id="4.10.320.10">
    <property type="entry name" value="E3-binding domain"/>
    <property type="match status" value="1"/>
</dbReference>
<dbReference type="InterPro" id="IPR024412">
    <property type="entry name" value="Lsr2_dim_dom"/>
</dbReference>
<dbReference type="Pfam" id="PF11774">
    <property type="entry name" value="Lsr2"/>
    <property type="match status" value="1"/>
</dbReference>
<dbReference type="Gene3D" id="3.30.60.230">
    <property type="entry name" value="Lsr2, dimerization domain"/>
    <property type="match status" value="1"/>
</dbReference>
<evidence type="ECO:0000259" key="3">
    <source>
        <dbReference type="Pfam" id="PF11774"/>
    </source>
</evidence>
<dbReference type="AlphaFoldDB" id="A0A6J4IT71"/>
<feature type="domain" description="Lsr2 dimerization" evidence="3">
    <location>
        <begin position="1"/>
        <end position="57"/>
    </location>
</feature>
<feature type="domain" description="Lsr2 DNA-binding" evidence="4">
    <location>
        <begin position="95"/>
        <end position="132"/>
    </location>
</feature>
<reference evidence="5" key="1">
    <citation type="submission" date="2020-02" db="EMBL/GenBank/DDBJ databases">
        <authorList>
            <person name="Meier V. D."/>
        </authorList>
    </citation>
    <scope>NUCLEOTIDE SEQUENCE</scope>
    <source>
        <strain evidence="5">AVDCRST_MAG10</strain>
    </source>
</reference>
<gene>
    <name evidence="5" type="ORF">AVDCRST_MAG10-2664</name>
</gene>
<evidence type="ECO:0000313" key="5">
    <source>
        <dbReference type="EMBL" id="CAA9259388.1"/>
    </source>
</evidence>